<dbReference type="CDD" id="cd10948">
    <property type="entry name" value="CE4_BsPdaA_like"/>
    <property type="match status" value="1"/>
</dbReference>
<dbReference type="InterPro" id="IPR011330">
    <property type="entry name" value="Glyco_hydro/deAcase_b/a-brl"/>
</dbReference>
<accession>A0A072NSA3</accession>
<dbReference type="Pfam" id="PF01522">
    <property type="entry name" value="Polysacc_deac_1"/>
    <property type="match status" value="1"/>
</dbReference>
<gene>
    <name evidence="2" type="ORF">M670_04741</name>
</gene>
<name>A0A072NSA3_SCHAZ</name>
<protein>
    <submittedName>
        <fullName evidence="2">Delta-lactam-biosynthetic de-N-acetylase</fullName>
    </submittedName>
</protein>
<dbReference type="PROSITE" id="PS51677">
    <property type="entry name" value="NODB"/>
    <property type="match status" value="1"/>
</dbReference>
<dbReference type="Proteomes" id="UP000027936">
    <property type="component" value="Unassembled WGS sequence"/>
</dbReference>
<dbReference type="EMBL" id="JJRY01000036">
    <property type="protein sequence ID" value="KEF36080.1"/>
    <property type="molecule type" value="Genomic_DNA"/>
</dbReference>
<dbReference type="SUPFAM" id="SSF88713">
    <property type="entry name" value="Glycoside hydrolase/deacetylase"/>
    <property type="match status" value="1"/>
</dbReference>
<dbReference type="AlphaFoldDB" id="A0A072NSA3"/>
<evidence type="ECO:0000313" key="2">
    <source>
        <dbReference type="EMBL" id="KEF36080.1"/>
    </source>
</evidence>
<proteinExistence type="predicted"/>
<dbReference type="InterPro" id="IPR002509">
    <property type="entry name" value="NODB_dom"/>
</dbReference>
<dbReference type="OrthoDB" id="9812065at2"/>
<dbReference type="PANTHER" id="PTHR10587:SF78">
    <property type="entry name" value="PEPTIDOGLYCAN-N-ACETYLMURAMIC ACID DEACETYLASE PDAA"/>
    <property type="match status" value="1"/>
</dbReference>
<comment type="caution">
    <text evidence="2">The sequence shown here is derived from an EMBL/GenBank/DDBJ whole genome shotgun (WGS) entry which is preliminary data.</text>
</comment>
<dbReference type="NCBIfam" id="TIGR02884">
    <property type="entry name" value="spore_pdaA"/>
    <property type="match status" value="1"/>
</dbReference>
<evidence type="ECO:0000313" key="3">
    <source>
        <dbReference type="Proteomes" id="UP000027936"/>
    </source>
</evidence>
<dbReference type="PATRIC" id="fig|1348973.3.peg.4613"/>
<organism evidence="2 3">
    <name type="scientific">Schinkia azotoformans MEV2011</name>
    <dbReference type="NCBI Taxonomy" id="1348973"/>
    <lineage>
        <taxon>Bacteria</taxon>
        <taxon>Bacillati</taxon>
        <taxon>Bacillota</taxon>
        <taxon>Bacilli</taxon>
        <taxon>Bacillales</taxon>
        <taxon>Bacillaceae</taxon>
        <taxon>Calidifontibacillus/Schinkia group</taxon>
        <taxon>Schinkia</taxon>
    </lineage>
</organism>
<sequence>MKGAKKAAFQIVTIIVFLFGGFNTIQAETPPNNPIHWGMKKSRNHEPADAGEFFKSILAKYGSFYLGDTSKKDIYLTFDNGYENGFTADILDILKKKKVPATFFVTGHYLTENADLVKRMVNEGHIVGNHSWHHPDLTQVSDIRLKKELQLVEEEYKKITGKSDMMYLRPPRGIFSERTLKLSGDHGYVNVFWSLAFVDWHINNQKGWKYAYDNIVNQIHPGAVILLHTVSEDNAKALEKVIDTLREQGYTFKSLDDLMLEKSMPKPLLYQNYMD</sequence>
<evidence type="ECO:0000259" key="1">
    <source>
        <dbReference type="PROSITE" id="PS51677"/>
    </source>
</evidence>
<dbReference type="RefSeq" id="WP_035198878.1">
    <property type="nucleotide sequence ID" value="NZ_JJRY01000036.1"/>
</dbReference>
<dbReference type="PANTHER" id="PTHR10587">
    <property type="entry name" value="GLYCOSYL TRANSFERASE-RELATED"/>
    <property type="match status" value="1"/>
</dbReference>
<dbReference type="GO" id="GO:0016020">
    <property type="term" value="C:membrane"/>
    <property type="evidence" value="ECO:0007669"/>
    <property type="project" value="TreeGrafter"/>
</dbReference>
<dbReference type="InterPro" id="IPR014235">
    <property type="entry name" value="Spore_PdaA"/>
</dbReference>
<dbReference type="GO" id="GO:0005975">
    <property type="term" value="P:carbohydrate metabolic process"/>
    <property type="evidence" value="ECO:0007669"/>
    <property type="project" value="InterPro"/>
</dbReference>
<feature type="domain" description="NodB homology" evidence="1">
    <location>
        <begin position="72"/>
        <end position="253"/>
    </location>
</feature>
<dbReference type="InterPro" id="IPR050248">
    <property type="entry name" value="Polysacc_deacetylase_ArnD"/>
</dbReference>
<reference evidence="2 3" key="1">
    <citation type="submission" date="2014-04" db="EMBL/GenBank/DDBJ databases">
        <title>Draft genome sequence of Bacillus azotoformans MEV2011, a (co-) denitrifying strain unable to grow in the presence of oxygen.</title>
        <authorList>
            <person name="Nielsen M."/>
            <person name="Schreiber L."/>
            <person name="Finster K."/>
            <person name="Schramm A."/>
        </authorList>
    </citation>
    <scope>NUCLEOTIDE SEQUENCE [LARGE SCALE GENOMIC DNA]</scope>
    <source>
        <strain evidence="2 3">MEV2011</strain>
    </source>
</reference>
<dbReference type="GO" id="GO:0016810">
    <property type="term" value="F:hydrolase activity, acting on carbon-nitrogen (but not peptide) bonds"/>
    <property type="evidence" value="ECO:0007669"/>
    <property type="project" value="InterPro"/>
</dbReference>
<dbReference type="Gene3D" id="3.20.20.370">
    <property type="entry name" value="Glycoside hydrolase/deacetylase"/>
    <property type="match status" value="1"/>
</dbReference>